<dbReference type="InterPro" id="IPR007891">
    <property type="entry name" value="CHASE3"/>
</dbReference>
<dbReference type="SMART" id="SM00304">
    <property type="entry name" value="HAMP"/>
    <property type="match status" value="1"/>
</dbReference>
<dbReference type="AlphaFoldDB" id="A0A9X3NBN9"/>
<keyword evidence="17" id="KW-1185">Reference proteome</keyword>
<dbReference type="PROSITE" id="PS50885">
    <property type="entry name" value="HAMP"/>
    <property type="match status" value="1"/>
</dbReference>
<keyword evidence="10" id="KW-0902">Two-component regulatory system</keyword>
<keyword evidence="7 12" id="KW-0812">Transmembrane</keyword>
<organism evidence="16 17">
    <name type="scientific">Solirubrobacter phytolaccae</name>
    <dbReference type="NCBI Taxonomy" id="1404360"/>
    <lineage>
        <taxon>Bacteria</taxon>
        <taxon>Bacillati</taxon>
        <taxon>Actinomycetota</taxon>
        <taxon>Thermoleophilia</taxon>
        <taxon>Solirubrobacterales</taxon>
        <taxon>Solirubrobacteraceae</taxon>
        <taxon>Solirubrobacter</taxon>
    </lineage>
</organism>
<dbReference type="InterPro" id="IPR013767">
    <property type="entry name" value="PAS_fold"/>
</dbReference>
<dbReference type="CDD" id="cd06225">
    <property type="entry name" value="HAMP"/>
    <property type="match status" value="1"/>
</dbReference>
<dbReference type="PROSITE" id="PS50109">
    <property type="entry name" value="HIS_KIN"/>
    <property type="match status" value="1"/>
</dbReference>
<keyword evidence="16" id="KW-0547">Nucleotide-binding</keyword>
<dbReference type="Pfam" id="PF00672">
    <property type="entry name" value="HAMP"/>
    <property type="match status" value="1"/>
</dbReference>
<dbReference type="GO" id="GO:0006355">
    <property type="term" value="P:regulation of DNA-templated transcription"/>
    <property type="evidence" value="ECO:0007669"/>
    <property type="project" value="InterPro"/>
</dbReference>
<proteinExistence type="predicted"/>
<evidence type="ECO:0000313" key="16">
    <source>
        <dbReference type="EMBL" id="MDA0183134.1"/>
    </source>
</evidence>
<keyword evidence="6" id="KW-0808">Transferase</keyword>
<reference evidence="16" key="1">
    <citation type="submission" date="2022-10" db="EMBL/GenBank/DDBJ databases">
        <title>The WGS of Solirubrobacter phytolaccae KCTC 29190.</title>
        <authorList>
            <person name="Jiang Z."/>
        </authorList>
    </citation>
    <scope>NUCLEOTIDE SEQUENCE</scope>
    <source>
        <strain evidence="16">KCTC 29190</strain>
    </source>
</reference>
<dbReference type="CDD" id="cd00130">
    <property type="entry name" value="PAS"/>
    <property type="match status" value="1"/>
</dbReference>
<dbReference type="CDD" id="cd00075">
    <property type="entry name" value="HATPase"/>
    <property type="match status" value="1"/>
</dbReference>
<comment type="subcellular location">
    <subcellularLocation>
        <location evidence="3">Cell membrane</location>
    </subcellularLocation>
</comment>
<evidence type="ECO:0000256" key="1">
    <source>
        <dbReference type="ARBA" id="ARBA00000085"/>
    </source>
</evidence>
<dbReference type="GO" id="GO:0005509">
    <property type="term" value="F:calcium ion binding"/>
    <property type="evidence" value="ECO:0007669"/>
    <property type="project" value="UniProtKB-ARBA"/>
</dbReference>
<evidence type="ECO:0000256" key="11">
    <source>
        <dbReference type="ARBA" id="ARBA00023136"/>
    </source>
</evidence>
<dbReference type="InterPro" id="IPR036097">
    <property type="entry name" value="HisK_dim/P_sf"/>
</dbReference>
<evidence type="ECO:0000259" key="15">
    <source>
        <dbReference type="PROSITE" id="PS50885"/>
    </source>
</evidence>
<feature type="transmembrane region" description="Helical" evidence="12">
    <location>
        <begin position="6"/>
        <end position="31"/>
    </location>
</feature>
<dbReference type="SUPFAM" id="SSF47384">
    <property type="entry name" value="Homodimeric domain of signal transducing histidine kinase"/>
    <property type="match status" value="1"/>
</dbReference>
<dbReference type="InterPro" id="IPR004358">
    <property type="entry name" value="Sig_transdc_His_kin-like_C"/>
</dbReference>
<dbReference type="InterPro" id="IPR036890">
    <property type="entry name" value="HATPase_C_sf"/>
</dbReference>
<protein>
    <recommendedName>
        <fullName evidence="4">histidine kinase</fullName>
        <ecNumber evidence="4">2.7.13.3</ecNumber>
    </recommendedName>
</protein>
<feature type="domain" description="PAS" evidence="14">
    <location>
        <begin position="417"/>
        <end position="470"/>
    </location>
</feature>
<dbReference type="NCBIfam" id="TIGR00229">
    <property type="entry name" value="sensory_box"/>
    <property type="match status" value="1"/>
</dbReference>
<keyword evidence="11 12" id="KW-0472">Membrane</keyword>
<feature type="transmembrane region" description="Helical" evidence="12">
    <location>
        <begin position="181"/>
        <end position="204"/>
    </location>
</feature>
<sequence>MTRGLTARLVLVGSIAFLLCVATFAVVLSLVNDARDASDSLQVSNDRTAAADRTLALVVDLETGLRGYVVTGDDTFLQPHAHAITALPGAQRDLLDATASDPRQASTAGRLVERSNAYLEWQRDQRARAERDPAAAAIVIATGAGKRQVDAIRVLVRDLVSREDRAAREERQHLEGSTSRAITLATIGLLGIPLLLAALVYASARRVSRPLQRLSRAARRVAGGDLEVRVDESGASEIAELSRSFNSMAESLAVARQESEVYNAELEAQGAELAVTINALELEKARIETFHDVVSAFTSEVELDRLAPLLLSKLRAAAGARGGALYVADPVTPENGLRLRETAALDRSELPERLTADVIADELERHLLLPLASSGRPLGAVTLLDPISKDLATLQRMADAAAVALSNALALESARYAAEINRAVLETAHDAFVAVDADRRITAWTPQAEALFGYSEWEARDQLVDELLIPARWRDAYRTQHEELLAAGMETRRFEVPALHRDGHRMNIEVSVSPLKVGDSWQVNGFVRDIGERVAHERSREAQRAVSQALAETAATEDVVPRILEALGRTLRWPLATHWVPDPLAGEPRRAAEWQDPDYAGEDLPVSVSIPISSGPTGFGLFEFWQRRRVAVDDDLSEALDAIGKLVAEVLERRRAEAEADRLKNEFFALVSHELRTPLTSIIGYLELVLEEEAGEVPEEQRRFLNVIERNARRLQRLVGDLLFVAQVEAGTLSLDRRDVNLESVVLEAVEAARPRAEQAGVELVAETEPLPALDGDPDRLSQVVDNLVTNAVKFTPTGGRVTVSSKRCEGAAVITVTDTGIGIPEDEQDRLFERFYRARGATDAEVQGIGLGLSIVRAIARGHGGEVSLRSEPGSGTTFTVELPIPIHEVTRL</sequence>
<dbReference type="SUPFAM" id="SSF55781">
    <property type="entry name" value="GAF domain-like"/>
    <property type="match status" value="1"/>
</dbReference>
<dbReference type="PROSITE" id="PS50112">
    <property type="entry name" value="PAS"/>
    <property type="match status" value="1"/>
</dbReference>
<dbReference type="SMART" id="SM00091">
    <property type="entry name" value="PAS"/>
    <property type="match status" value="1"/>
</dbReference>
<feature type="domain" description="HAMP" evidence="15">
    <location>
        <begin position="205"/>
        <end position="257"/>
    </location>
</feature>
<evidence type="ECO:0000256" key="8">
    <source>
        <dbReference type="ARBA" id="ARBA00022777"/>
    </source>
</evidence>
<comment type="caution">
    <text evidence="16">The sequence shown here is derived from an EMBL/GenBank/DDBJ whole genome shotgun (WGS) entry which is preliminary data.</text>
</comment>
<keyword evidence="16" id="KW-0067">ATP-binding</keyword>
<evidence type="ECO:0000313" key="17">
    <source>
        <dbReference type="Proteomes" id="UP001147653"/>
    </source>
</evidence>
<evidence type="ECO:0000256" key="5">
    <source>
        <dbReference type="ARBA" id="ARBA00022553"/>
    </source>
</evidence>
<gene>
    <name evidence="16" type="ORF">OJ997_22685</name>
</gene>
<dbReference type="CDD" id="cd00082">
    <property type="entry name" value="HisKA"/>
    <property type="match status" value="1"/>
</dbReference>
<dbReference type="SMART" id="SM00387">
    <property type="entry name" value="HATPase_c"/>
    <property type="match status" value="1"/>
</dbReference>
<dbReference type="Gene3D" id="3.30.565.10">
    <property type="entry name" value="Histidine kinase-like ATPase, C-terminal domain"/>
    <property type="match status" value="1"/>
</dbReference>
<evidence type="ECO:0000256" key="7">
    <source>
        <dbReference type="ARBA" id="ARBA00022692"/>
    </source>
</evidence>
<dbReference type="PANTHER" id="PTHR43711">
    <property type="entry name" value="TWO-COMPONENT HISTIDINE KINASE"/>
    <property type="match status" value="1"/>
</dbReference>
<dbReference type="Gene3D" id="1.10.287.130">
    <property type="match status" value="1"/>
</dbReference>
<accession>A0A9X3NBN9</accession>
<dbReference type="InterPro" id="IPR050736">
    <property type="entry name" value="Sensor_HK_Regulatory"/>
</dbReference>
<evidence type="ECO:0000259" key="14">
    <source>
        <dbReference type="PROSITE" id="PS50112"/>
    </source>
</evidence>
<dbReference type="Pfam" id="PF02518">
    <property type="entry name" value="HATPase_c"/>
    <property type="match status" value="1"/>
</dbReference>
<evidence type="ECO:0000256" key="6">
    <source>
        <dbReference type="ARBA" id="ARBA00022679"/>
    </source>
</evidence>
<dbReference type="SUPFAM" id="SSF55785">
    <property type="entry name" value="PYP-like sensor domain (PAS domain)"/>
    <property type="match status" value="1"/>
</dbReference>
<evidence type="ECO:0000259" key="13">
    <source>
        <dbReference type="PROSITE" id="PS50109"/>
    </source>
</evidence>
<dbReference type="CDD" id="cd19410">
    <property type="entry name" value="HK9-like_sensor"/>
    <property type="match status" value="1"/>
</dbReference>
<keyword evidence="8" id="KW-0418">Kinase</keyword>
<dbReference type="InterPro" id="IPR003660">
    <property type="entry name" value="HAMP_dom"/>
</dbReference>
<dbReference type="Pfam" id="PF00989">
    <property type="entry name" value="PAS"/>
    <property type="match status" value="1"/>
</dbReference>
<keyword evidence="5" id="KW-0597">Phosphoprotein</keyword>
<dbReference type="EMBL" id="JAPDDP010000047">
    <property type="protein sequence ID" value="MDA0183134.1"/>
    <property type="molecule type" value="Genomic_DNA"/>
</dbReference>
<dbReference type="Gene3D" id="3.30.450.20">
    <property type="entry name" value="PAS domain"/>
    <property type="match status" value="1"/>
</dbReference>
<dbReference type="Pfam" id="PF00512">
    <property type="entry name" value="HisKA"/>
    <property type="match status" value="1"/>
</dbReference>
<name>A0A9X3NBN9_9ACTN</name>
<evidence type="ECO:0000256" key="2">
    <source>
        <dbReference type="ARBA" id="ARBA00001968"/>
    </source>
</evidence>
<evidence type="ECO:0000256" key="4">
    <source>
        <dbReference type="ARBA" id="ARBA00012438"/>
    </source>
</evidence>
<evidence type="ECO:0000256" key="12">
    <source>
        <dbReference type="SAM" id="Phobius"/>
    </source>
</evidence>
<dbReference type="FunFam" id="3.30.565.10:FF:000006">
    <property type="entry name" value="Sensor histidine kinase WalK"/>
    <property type="match status" value="1"/>
</dbReference>
<dbReference type="SMART" id="SM00388">
    <property type="entry name" value="HisKA"/>
    <property type="match status" value="1"/>
</dbReference>
<evidence type="ECO:0000256" key="9">
    <source>
        <dbReference type="ARBA" id="ARBA00022989"/>
    </source>
</evidence>
<dbReference type="GO" id="GO:0005524">
    <property type="term" value="F:ATP binding"/>
    <property type="evidence" value="ECO:0007669"/>
    <property type="project" value="UniProtKB-KW"/>
</dbReference>
<dbReference type="EC" id="2.7.13.3" evidence="4"/>
<dbReference type="Pfam" id="PF05227">
    <property type="entry name" value="CHASE3"/>
    <property type="match status" value="1"/>
</dbReference>
<dbReference type="InterPro" id="IPR035965">
    <property type="entry name" value="PAS-like_dom_sf"/>
</dbReference>
<dbReference type="FunFam" id="1.10.287.130:FF:000001">
    <property type="entry name" value="Two-component sensor histidine kinase"/>
    <property type="match status" value="1"/>
</dbReference>
<dbReference type="InterPro" id="IPR003594">
    <property type="entry name" value="HATPase_dom"/>
</dbReference>
<keyword evidence="9 12" id="KW-1133">Transmembrane helix</keyword>
<feature type="domain" description="Histidine kinase" evidence="13">
    <location>
        <begin position="670"/>
        <end position="888"/>
    </location>
</feature>
<evidence type="ECO:0000256" key="10">
    <source>
        <dbReference type="ARBA" id="ARBA00023012"/>
    </source>
</evidence>
<dbReference type="GO" id="GO:0000155">
    <property type="term" value="F:phosphorelay sensor kinase activity"/>
    <property type="evidence" value="ECO:0007669"/>
    <property type="project" value="InterPro"/>
</dbReference>
<dbReference type="InterPro" id="IPR003661">
    <property type="entry name" value="HisK_dim/P_dom"/>
</dbReference>
<dbReference type="InterPro" id="IPR000014">
    <property type="entry name" value="PAS"/>
</dbReference>
<dbReference type="SUPFAM" id="SSF55874">
    <property type="entry name" value="ATPase domain of HSP90 chaperone/DNA topoisomerase II/histidine kinase"/>
    <property type="match status" value="1"/>
</dbReference>
<dbReference type="Proteomes" id="UP001147653">
    <property type="component" value="Unassembled WGS sequence"/>
</dbReference>
<dbReference type="PRINTS" id="PR00344">
    <property type="entry name" value="BCTRLSENSOR"/>
</dbReference>
<dbReference type="GO" id="GO:0005886">
    <property type="term" value="C:plasma membrane"/>
    <property type="evidence" value="ECO:0007669"/>
    <property type="project" value="UniProtKB-SubCell"/>
</dbReference>
<dbReference type="Gene3D" id="6.10.340.10">
    <property type="match status" value="1"/>
</dbReference>
<evidence type="ECO:0000256" key="3">
    <source>
        <dbReference type="ARBA" id="ARBA00004236"/>
    </source>
</evidence>
<dbReference type="InterPro" id="IPR005467">
    <property type="entry name" value="His_kinase_dom"/>
</dbReference>
<dbReference type="RefSeq" id="WP_270027520.1">
    <property type="nucleotide sequence ID" value="NZ_JAPDDP010000047.1"/>
</dbReference>
<dbReference type="SUPFAM" id="SSF158472">
    <property type="entry name" value="HAMP domain-like"/>
    <property type="match status" value="1"/>
</dbReference>
<dbReference type="PANTHER" id="PTHR43711:SF1">
    <property type="entry name" value="HISTIDINE KINASE 1"/>
    <property type="match status" value="1"/>
</dbReference>
<comment type="catalytic activity">
    <reaction evidence="1">
        <text>ATP + protein L-histidine = ADP + protein N-phospho-L-histidine.</text>
        <dbReference type="EC" id="2.7.13.3"/>
    </reaction>
</comment>
<comment type="cofactor">
    <cofactor evidence="2">
        <name>a divalent metal cation</name>
        <dbReference type="ChEBI" id="CHEBI:60240"/>
    </cofactor>
</comment>